<dbReference type="AlphaFoldDB" id="A0A0K8THH5"/>
<dbReference type="Gene3D" id="3.40.630.30">
    <property type="match status" value="1"/>
</dbReference>
<dbReference type="GO" id="GO:0008080">
    <property type="term" value="F:N-acetyltransferase activity"/>
    <property type="evidence" value="ECO:0007669"/>
    <property type="project" value="TreeGrafter"/>
</dbReference>
<accession>A0A0K8THH5</accession>
<name>A0A0K8THH5_LYGHE</name>
<dbReference type="InterPro" id="IPR016181">
    <property type="entry name" value="Acyl_CoA_acyltransferase"/>
</dbReference>
<sequence length="365" mass="42842">MFDIAFLRKYPEFGVCEGVQLTLLPPRLRAKPLDEVIRDDEELDTRIKCEKKKIPESPEAVVFAKAYLPAHVWFELPMGNEAIKVQDLVPEDYPNVLQFFTEHFLPVEPLNKAMRLQDDEEGIKECIHQILYYMGCSTSLVAVDDQKRLIGVLIGKIEDVDECTEKTFHKIVFSSKRLQTMYNLIKFILKTVNMHEKYNCRQYYRIYHLIVHRGWLNKGVEKCLITAALKLCSIFKIWRIAGLFTMYKDQYYMKQFGGKTELEVYFSEWRTDRGLRIFRGTGKTEPKIACMSAPVPESFLTSAEEAPPFVPLSSERARRFIQKRLHLWDELDIYRACQCKKKAVVDIKKYKKAKDEENEKPRNNK</sequence>
<reference evidence="1" key="1">
    <citation type="submission" date="2014-09" db="EMBL/GenBank/DDBJ databases">
        <authorList>
            <person name="Magalhaes I.L.F."/>
            <person name="Oliveira U."/>
            <person name="Santos F.R."/>
            <person name="Vidigal T.H.D.A."/>
            <person name="Brescovit A.D."/>
            <person name="Santos A.J."/>
        </authorList>
    </citation>
    <scope>NUCLEOTIDE SEQUENCE</scope>
</reference>
<proteinExistence type="predicted"/>
<organism evidence="1">
    <name type="scientific">Lygus hesperus</name>
    <name type="common">Western plant bug</name>
    <dbReference type="NCBI Taxonomy" id="30085"/>
    <lineage>
        <taxon>Eukaryota</taxon>
        <taxon>Metazoa</taxon>
        <taxon>Ecdysozoa</taxon>
        <taxon>Arthropoda</taxon>
        <taxon>Hexapoda</taxon>
        <taxon>Insecta</taxon>
        <taxon>Pterygota</taxon>
        <taxon>Neoptera</taxon>
        <taxon>Paraneoptera</taxon>
        <taxon>Hemiptera</taxon>
        <taxon>Heteroptera</taxon>
        <taxon>Panheteroptera</taxon>
        <taxon>Cimicomorpha</taxon>
        <taxon>Miridae</taxon>
        <taxon>Mirini</taxon>
        <taxon>Lygus</taxon>
    </lineage>
</organism>
<protein>
    <submittedName>
        <fullName evidence="1">Uncharacterized protein</fullName>
    </submittedName>
</protein>
<dbReference type="EMBL" id="GBRD01000794">
    <property type="protein sequence ID" value="JAG65027.1"/>
    <property type="molecule type" value="Transcribed_RNA"/>
</dbReference>
<dbReference type="PANTHER" id="PTHR20905">
    <property type="entry name" value="N-ACETYLTRANSFERASE-RELATED"/>
    <property type="match status" value="1"/>
</dbReference>
<dbReference type="SUPFAM" id="SSF55729">
    <property type="entry name" value="Acyl-CoA N-acyltransferases (Nat)"/>
    <property type="match status" value="1"/>
</dbReference>
<evidence type="ECO:0000313" key="1">
    <source>
        <dbReference type="EMBL" id="JAG65027.1"/>
    </source>
</evidence>
<dbReference type="PANTHER" id="PTHR20905:SF1">
    <property type="entry name" value="AT07410P-RELATED"/>
    <property type="match status" value="1"/>
</dbReference>